<gene>
    <name evidence="1" type="ORF">TPHV1_90011</name>
</gene>
<accession>A0A0B7H0H1</accession>
<dbReference type="AlphaFoldDB" id="A0A0B7H0H1"/>
<keyword evidence="2" id="KW-1185">Reference proteome</keyword>
<dbReference type="Proteomes" id="UP000042527">
    <property type="component" value="Unassembled WGS sequence"/>
</dbReference>
<organism evidence="1 2">
    <name type="scientific">Treponema phagedenis</name>
    <dbReference type="NCBI Taxonomy" id="162"/>
    <lineage>
        <taxon>Bacteria</taxon>
        <taxon>Pseudomonadati</taxon>
        <taxon>Spirochaetota</taxon>
        <taxon>Spirochaetia</taxon>
        <taxon>Spirochaetales</taxon>
        <taxon>Treponemataceae</taxon>
        <taxon>Treponema</taxon>
    </lineage>
</organism>
<dbReference type="EMBL" id="CDNC01000051">
    <property type="protein sequence ID" value="CEM63382.1"/>
    <property type="molecule type" value="Genomic_DNA"/>
</dbReference>
<protein>
    <submittedName>
        <fullName evidence="1">Uncharacterized protein</fullName>
    </submittedName>
</protein>
<reference evidence="2" key="1">
    <citation type="submission" date="2015-01" db="EMBL/GenBank/DDBJ databases">
        <authorList>
            <person name="Manzoor Shahid"/>
            <person name="Zubair Saima"/>
        </authorList>
    </citation>
    <scope>NUCLEOTIDE SEQUENCE [LARGE SCALE GENOMIC DNA]</scope>
    <source>
        <strain evidence="2">V1</strain>
    </source>
</reference>
<evidence type="ECO:0000313" key="1">
    <source>
        <dbReference type="EMBL" id="CEM63382.1"/>
    </source>
</evidence>
<proteinExistence type="predicted"/>
<name>A0A0B7H0H1_TREPH</name>
<evidence type="ECO:0000313" key="2">
    <source>
        <dbReference type="Proteomes" id="UP000042527"/>
    </source>
</evidence>
<sequence>MPTNPETGNVTALTKTSIEADKGEKWATVKTKLPTLTFKDNYELDKWVLSGSNDAIADSYAFNGEEILLCGFKGKRNTAACTG</sequence>